<name>D0WJG8_SLAES</name>
<evidence type="ECO:0000313" key="3">
    <source>
        <dbReference type="Proteomes" id="UP000006001"/>
    </source>
</evidence>
<reference evidence="2" key="1">
    <citation type="submission" date="2009-10" db="EMBL/GenBank/DDBJ databases">
        <authorList>
            <person name="Weinstock G."/>
            <person name="Sodergren E."/>
            <person name="Clifton S."/>
            <person name="Fulton L."/>
            <person name="Fulton B."/>
            <person name="Courtney L."/>
            <person name="Fronick C."/>
            <person name="Harrison M."/>
            <person name="Strong C."/>
            <person name="Farmer C."/>
            <person name="Delahaunty K."/>
            <person name="Markovic C."/>
            <person name="Hall O."/>
            <person name="Minx P."/>
            <person name="Tomlinson C."/>
            <person name="Mitreva M."/>
            <person name="Nelson J."/>
            <person name="Hou S."/>
            <person name="Wollam A."/>
            <person name="Pepin K.H."/>
            <person name="Johnson M."/>
            <person name="Bhonagiri V."/>
            <person name="Nash W.E."/>
            <person name="Warren W."/>
            <person name="Chinwalla A."/>
            <person name="Mardis E.R."/>
            <person name="Wilson R.K."/>
        </authorList>
    </citation>
    <scope>NUCLEOTIDE SEQUENCE [LARGE SCALE GENOMIC DNA]</scope>
    <source>
        <strain evidence="2">ATCC 700122</strain>
    </source>
</reference>
<dbReference type="HOGENOM" id="CLU_3317103_0_0_11"/>
<keyword evidence="3" id="KW-1185">Reference proteome</keyword>
<proteinExistence type="predicted"/>
<gene>
    <name evidence="2" type="ORF">HMPREF0762_01995</name>
</gene>
<dbReference type="EMBL" id="ACUX02000019">
    <property type="protein sequence ID" value="EEZ60516.1"/>
    <property type="molecule type" value="Genomic_DNA"/>
</dbReference>
<evidence type="ECO:0000313" key="2">
    <source>
        <dbReference type="EMBL" id="EEZ60516.1"/>
    </source>
</evidence>
<sequence>MLQKDAASTLDLSSIEAAFDRSTGSGAHREKTRCGIARI</sequence>
<dbReference type="AlphaFoldDB" id="D0WJG8"/>
<organism evidence="2 3">
    <name type="scientific">Slackia exigua (strain ATCC 700122 / DSM 15923 / CIP 105133 / JCM 11022 / KCTC 5966 / S-7)</name>
    <dbReference type="NCBI Taxonomy" id="649764"/>
    <lineage>
        <taxon>Bacteria</taxon>
        <taxon>Bacillati</taxon>
        <taxon>Actinomycetota</taxon>
        <taxon>Coriobacteriia</taxon>
        <taxon>Eggerthellales</taxon>
        <taxon>Eggerthellaceae</taxon>
        <taxon>Slackia</taxon>
    </lineage>
</organism>
<dbReference type="Proteomes" id="UP000006001">
    <property type="component" value="Unassembled WGS sequence"/>
</dbReference>
<comment type="caution">
    <text evidence="2">The sequence shown here is derived from an EMBL/GenBank/DDBJ whole genome shotgun (WGS) entry which is preliminary data.</text>
</comment>
<evidence type="ECO:0000256" key="1">
    <source>
        <dbReference type="SAM" id="MobiDB-lite"/>
    </source>
</evidence>
<feature type="region of interest" description="Disordered" evidence="1">
    <location>
        <begin position="20"/>
        <end position="39"/>
    </location>
</feature>
<accession>D0WJG8</accession>
<protein>
    <submittedName>
        <fullName evidence="2">Uncharacterized protein</fullName>
    </submittedName>
</protein>